<protein>
    <submittedName>
        <fullName evidence="2">Uncharacterized protein</fullName>
    </submittedName>
</protein>
<comment type="caution">
    <text evidence="2">The sequence shown here is derived from an EMBL/GenBank/DDBJ whole genome shotgun (WGS) entry which is preliminary data.</text>
</comment>
<dbReference type="EMBL" id="LXQA010755397">
    <property type="protein sequence ID" value="MCI69408.1"/>
    <property type="molecule type" value="Genomic_DNA"/>
</dbReference>
<evidence type="ECO:0000313" key="2">
    <source>
        <dbReference type="EMBL" id="MCI69408.1"/>
    </source>
</evidence>
<evidence type="ECO:0000313" key="3">
    <source>
        <dbReference type="Proteomes" id="UP000265520"/>
    </source>
</evidence>
<accession>A0A392U8N9</accession>
<reference evidence="2 3" key="1">
    <citation type="journal article" date="2018" name="Front. Plant Sci.">
        <title>Red Clover (Trifolium pratense) and Zigzag Clover (T. medium) - A Picture of Genomic Similarities and Differences.</title>
        <authorList>
            <person name="Dluhosova J."/>
            <person name="Istvanek J."/>
            <person name="Nedelnik J."/>
            <person name="Repkova J."/>
        </authorList>
    </citation>
    <scope>NUCLEOTIDE SEQUENCE [LARGE SCALE GENOMIC DNA]</scope>
    <source>
        <strain evidence="3">cv. 10/8</strain>
        <tissue evidence="2">Leaf</tissue>
    </source>
</reference>
<proteinExistence type="predicted"/>
<dbReference type="AlphaFoldDB" id="A0A392U8N9"/>
<dbReference type="Proteomes" id="UP000265520">
    <property type="component" value="Unassembled WGS sequence"/>
</dbReference>
<keyword evidence="3" id="KW-1185">Reference proteome</keyword>
<feature type="non-terminal residue" evidence="2">
    <location>
        <position position="82"/>
    </location>
</feature>
<organism evidence="2 3">
    <name type="scientific">Trifolium medium</name>
    <dbReference type="NCBI Taxonomy" id="97028"/>
    <lineage>
        <taxon>Eukaryota</taxon>
        <taxon>Viridiplantae</taxon>
        <taxon>Streptophyta</taxon>
        <taxon>Embryophyta</taxon>
        <taxon>Tracheophyta</taxon>
        <taxon>Spermatophyta</taxon>
        <taxon>Magnoliopsida</taxon>
        <taxon>eudicotyledons</taxon>
        <taxon>Gunneridae</taxon>
        <taxon>Pentapetalae</taxon>
        <taxon>rosids</taxon>
        <taxon>fabids</taxon>
        <taxon>Fabales</taxon>
        <taxon>Fabaceae</taxon>
        <taxon>Papilionoideae</taxon>
        <taxon>50 kb inversion clade</taxon>
        <taxon>NPAAA clade</taxon>
        <taxon>Hologalegina</taxon>
        <taxon>IRL clade</taxon>
        <taxon>Trifolieae</taxon>
        <taxon>Trifolium</taxon>
    </lineage>
</organism>
<feature type="region of interest" description="Disordered" evidence="1">
    <location>
        <begin position="1"/>
        <end position="36"/>
    </location>
</feature>
<sequence length="82" mass="8827">EYEGYEHGEALVVSSWEPEESLTQNSGDARDGGESWDFGLGVSEGLVERSFLLLGGEHGGCTLVETQFEVESSNSGRQSTLT</sequence>
<evidence type="ECO:0000256" key="1">
    <source>
        <dbReference type="SAM" id="MobiDB-lite"/>
    </source>
</evidence>
<feature type="non-terminal residue" evidence="2">
    <location>
        <position position="1"/>
    </location>
</feature>
<name>A0A392U8N9_9FABA</name>